<dbReference type="GO" id="GO:0006002">
    <property type="term" value="P:fructose 6-phosphate metabolic process"/>
    <property type="evidence" value="ECO:0007669"/>
    <property type="project" value="TreeGrafter"/>
</dbReference>
<reference evidence="15" key="2">
    <citation type="submission" date="2021-03" db="EMBL/GenBank/DDBJ databases">
        <authorList>
            <person name="Jaffe A."/>
        </authorList>
    </citation>
    <scope>NUCLEOTIDE SEQUENCE</scope>
    <source>
        <strain evidence="15">RIFCSPLOWO2_01_FULL_58_19</strain>
    </source>
</reference>
<comment type="caution">
    <text evidence="14">The sequence shown here is derived from an EMBL/GenBank/DDBJ whole genome shotgun (WGS) entry which is preliminary data.</text>
</comment>
<dbReference type="Pfam" id="PF18913">
    <property type="entry name" value="FBPase_C"/>
    <property type="match status" value="1"/>
</dbReference>
<dbReference type="PANTHER" id="PTHR11556:SF35">
    <property type="entry name" value="SEDOHEPTULOSE-1,7-BISPHOSPHATASE, CHLOROPLASTIC"/>
    <property type="match status" value="1"/>
</dbReference>
<comment type="pathway">
    <text evidence="3">Carbohydrate biosynthesis; Calvin cycle.</text>
</comment>
<evidence type="ECO:0000256" key="8">
    <source>
        <dbReference type="ARBA" id="ARBA00022801"/>
    </source>
</evidence>
<dbReference type="GO" id="GO:0006094">
    <property type="term" value="P:gluconeogenesis"/>
    <property type="evidence" value="ECO:0007669"/>
    <property type="project" value="TreeGrafter"/>
</dbReference>
<dbReference type="GO" id="GO:0006000">
    <property type="term" value="P:fructose metabolic process"/>
    <property type="evidence" value="ECO:0007669"/>
    <property type="project" value="TreeGrafter"/>
</dbReference>
<dbReference type="GO" id="GO:0030388">
    <property type="term" value="P:fructose 1,6-bisphosphate metabolic process"/>
    <property type="evidence" value="ECO:0007669"/>
    <property type="project" value="TreeGrafter"/>
</dbReference>
<evidence type="ECO:0000256" key="5">
    <source>
        <dbReference type="ARBA" id="ARBA00013093"/>
    </source>
</evidence>
<dbReference type="EC" id="3.1.3.11" evidence="5"/>
<dbReference type="PROSITE" id="PS00124">
    <property type="entry name" value="FBPASE"/>
    <property type="match status" value="1"/>
</dbReference>
<dbReference type="PIRSF" id="PIRSF000904">
    <property type="entry name" value="FBPtase_SBPase"/>
    <property type="match status" value="1"/>
</dbReference>
<keyword evidence="6" id="KW-0963">Cytoplasm</keyword>
<evidence type="ECO:0000256" key="1">
    <source>
        <dbReference type="ARBA" id="ARBA00001273"/>
    </source>
</evidence>
<evidence type="ECO:0000256" key="2">
    <source>
        <dbReference type="ARBA" id="ARBA00001946"/>
    </source>
</evidence>
<dbReference type="EMBL" id="DUGH01000179">
    <property type="protein sequence ID" value="HIH17195.1"/>
    <property type="molecule type" value="Genomic_DNA"/>
</dbReference>
<dbReference type="PANTHER" id="PTHR11556">
    <property type="entry name" value="FRUCTOSE-1,6-BISPHOSPHATASE-RELATED"/>
    <property type="match status" value="1"/>
</dbReference>
<dbReference type="InterPro" id="IPR028343">
    <property type="entry name" value="FBPtase"/>
</dbReference>
<keyword evidence="7" id="KW-0479">Metal-binding</keyword>
<keyword evidence="10 11" id="KW-0119">Carbohydrate metabolism</keyword>
<dbReference type="EMBL" id="JAGVWE010000006">
    <property type="protein sequence ID" value="MBS3063665.1"/>
    <property type="molecule type" value="Genomic_DNA"/>
</dbReference>
<keyword evidence="8 11" id="KW-0378">Hydrolase</keyword>
<dbReference type="InterPro" id="IPR033391">
    <property type="entry name" value="FBPase_N"/>
</dbReference>
<evidence type="ECO:0000313" key="16">
    <source>
        <dbReference type="Proteomes" id="UP000564964"/>
    </source>
</evidence>
<evidence type="ECO:0000256" key="10">
    <source>
        <dbReference type="ARBA" id="ARBA00023277"/>
    </source>
</evidence>
<proteinExistence type="inferred from homology"/>
<evidence type="ECO:0000256" key="11">
    <source>
        <dbReference type="RuleBase" id="RU000508"/>
    </source>
</evidence>
<dbReference type="GO" id="GO:0005737">
    <property type="term" value="C:cytoplasm"/>
    <property type="evidence" value="ECO:0007669"/>
    <property type="project" value="TreeGrafter"/>
</dbReference>
<dbReference type="GO" id="GO:0005986">
    <property type="term" value="P:sucrose biosynthetic process"/>
    <property type="evidence" value="ECO:0007669"/>
    <property type="project" value="TreeGrafter"/>
</dbReference>
<sequence>MELSEHLKKQNVPAKLARLIQLFAREGLAVRQAFLQVEGLSDTRNVYGEQQMELDKWADAHFIAALKESRLTREIASEEQAEVVEGGGGPFAVCMDPLDGSSCIETNLAVGTIFGVHKDSVRKPGRDLLAAGYILYGPLTTFVYCVAGAGGVHEFVADPKGKFRLREENLRLGSKKIFGPGGAKSEYLPAHARFIEGLEAQGYKIRFSGSFVADFNQILHYGGLFTYPATREAPQGKLRLLFECAPLAFLCLAAGGDASTGMQKVLEVLPTQLSQRVPLYVGGKKEIALVERCFKE</sequence>
<dbReference type="InterPro" id="IPR000146">
    <property type="entry name" value="FBPase_class-1"/>
</dbReference>
<dbReference type="GO" id="GO:0042132">
    <property type="term" value="F:fructose 1,6-bisphosphate 1-phosphatase activity"/>
    <property type="evidence" value="ECO:0007669"/>
    <property type="project" value="UniProtKB-EC"/>
</dbReference>
<evidence type="ECO:0000256" key="7">
    <source>
        <dbReference type="ARBA" id="ARBA00022723"/>
    </source>
</evidence>
<accession>A0A7J4JLL2</accession>
<dbReference type="Pfam" id="PF00316">
    <property type="entry name" value="FBPase"/>
    <property type="match status" value="1"/>
</dbReference>
<dbReference type="InterPro" id="IPR020548">
    <property type="entry name" value="Fructose_bisphosphatase_AS"/>
</dbReference>
<evidence type="ECO:0000313" key="15">
    <source>
        <dbReference type="EMBL" id="MBS3063665.1"/>
    </source>
</evidence>
<gene>
    <name evidence="14" type="ORF">HA252_07380</name>
    <name evidence="15" type="ORF">J4203_07420</name>
</gene>
<dbReference type="HAMAP" id="MF_01855">
    <property type="entry name" value="FBPase_class1"/>
    <property type="match status" value="1"/>
</dbReference>
<feature type="domain" description="Fructose-1-6-bisphosphatase class I N-terminal" evidence="12">
    <location>
        <begin position="29"/>
        <end position="166"/>
    </location>
</feature>
<dbReference type="Gene3D" id="3.40.190.80">
    <property type="match status" value="1"/>
</dbReference>
<evidence type="ECO:0000256" key="4">
    <source>
        <dbReference type="ARBA" id="ARBA00010941"/>
    </source>
</evidence>
<comment type="catalytic activity">
    <reaction evidence="1">
        <text>beta-D-fructose 1,6-bisphosphate + H2O = beta-D-fructose 6-phosphate + phosphate</text>
        <dbReference type="Rhea" id="RHEA:11064"/>
        <dbReference type="ChEBI" id="CHEBI:15377"/>
        <dbReference type="ChEBI" id="CHEBI:32966"/>
        <dbReference type="ChEBI" id="CHEBI:43474"/>
        <dbReference type="ChEBI" id="CHEBI:57634"/>
        <dbReference type="EC" id="3.1.3.11"/>
    </reaction>
</comment>
<name>A0A7J4JLL2_9ARCH</name>
<evidence type="ECO:0000259" key="12">
    <source>
        <dbReference type="Pfam" id="PF00316"/>
    </source>
</evidence>
<comment type="cofactor">
    <cofactor evidence="2">
        <name>Mg(2+)</name>
        <dbReference type="ChEBI" id="CHEBI:18420"/>
    </cofactor>
</comment>
<evidence type="ECO:0000259" key="13">
    <source>
        <dbReference type="Pfam" id="PF18913"/>
    </source>
</evidence>
<keyword evidence="9" id="KW-0460">Magnesium</keyword>
<dbReference type="PRINTS" id="PR00115">
    <property type="entry name" value="F16BPHPHTASE"/>
</dbReference>
<dbReference type="PIRSF" id="PIRSF500210">
    <property type="entry name" value="FBPtase"/>
    <property type="match status" value="1"/>
</dbReference>
<dbReference type="Gene3D" id="3.30.540.10">
    <property type="entry name" value="Fructose-1,6-Bisphosphatase, subunit A, domain 1"/>
    <property type="match status" value="1"/>
</dbReference>
<dbReference type="GO" id="GO:0046872">
    <property type="term" value="F:metal ion binding"/>
    <property type="evidence" value="ECO:0007669"/>
    <property type="project" value="UniProtKB-KW"/>
</dbReference>
<dbReference type="AlphaFoldDB" id="A0A7J4JLL2"/>
<dbReference type="Proteomes" id="UP000564964">
    <property type="component" value="Unassembled WGS sequence"/>
</dbReference>
<dbReference type="Proteomes" id="UP000678237">
    <property type="component" value="Unassembled WGS sequence"/>
</dbReference>
<reference evidence="15" key="3">
    <citation type="submission" date="2021-05" db="EMBL/GenBank/DDBJ databases">
        <title>Protein family content uncovers lineage relationships and bacterial pathway maintenance mechanisms in DPANN archaea.</title>
        <authorList>
            <person name="Castelle C.J."/>
            <person name="Meheust R."/>
            <person name="Jaffe A.L."/>
            <person name="Seitz K."/>
            <person name="Gong X."/>
            <person name="Baker B.J."/>
            <person name="Banfield J.F."/>
        </authorList>
    </citation>
    <scope>NUCLEOTIDE SEQUENCE</scope>
    <source>
        <strain evidence="15">RIFCSPLOWO2_01_FULL_58_19</strain>
    </source>
</reference>
<protein>
    <recommendedName>
        <fullName evidence="5">fructose-bisphosphatase</fullName>
        <ecNumber evidence="5">3.1.3.11</ecNumber>
    </recommendedName>
</protein>
<feature type="domain" description="Fructose-1-6-bisphosphatase class 1 C-terminal" evidence="13">
    <location>
        <begin position="175"/>
        <end position="294"/>
    </location>
</feature>
<dbReference type="SUPFAM" id="SSF56655">
    <property type="entry name" value="Carbohydrate phosphatase"/>
    <property type="match status" value="1"/>
</dbReference>
<reference evidence="14" key="1">
    <citation type="journal article" date="2020" name="bioRxiv">
        <title>A rank-normalized archaeal taxonomy based on genome phylogeny resolves widespread incomplete and uneven classifications.</title>
        <authorList>
            <person name="Rinke C."/>
            <person name="Chuvochina M."/>
            <person name="Mussig A.J."/>
            <person name="Chaumeil P.-A."/>
            <person name="Waite D.W."/>
            <person name="Whitman W.B."/>
            <person name="Parks D.H."/>
            <person name="Hugenholtz P."/>
        </authorList>
    </citation>
    <scope>NUCLEOTIDE SEQUENCE</scope>
    <source>
        <strain evidence="14">UBA10219</strain>
    </source>
</reference>
<dbReference type="InterPro" id="IPR044015">
    <property type="entry name" value="FBPase_C_dom"/>
</dbReference>
<evidence type="ECO:0000256" key="9">
    <source>
        <dbReference type="ARBA" id="ARBA00022842"/>
    </source>
</evidence>
<evidence type="ECO:0000313" key="14">
    <source>
        <dbReference type="EMBL" id="HIH17195.1"/>
    </source>
</evidence>
<evidence type="ECO:0000256" key="6">
    <source>
        <dbReference type="ARBA" id="ARBA00022490"/>
    </source>
</evidence>
<evidence type="ECO:0000256" key="3">
    <source>
        <dbReference type="ARBA" id="ARBA00005215"/>
    </source>
</evidence>
<comment type="similarity">
    <text evidence="4 11">Belongs to the FBPase class 1 family.</text>
</comment>
<organism evidence="14 16">
    <name type="scientific">Candidatus Iainarchaeum sp</name>
    <dbReference type="NCBI Taxonomy" id="3101447"/>
    <lineage>
        <taxon>Archaea</taxon>
        <taxon>Candidatus Iainarchaeota</taxon>
        <taxon>Candidatus Iainarchaeia</taxon>
        <taxon>Candidatus Iainarchaeales</taxon>
        <taxon>Candidatus Iainarchaeaceae</taxon>
        <taxon>Candidatus Iainarchaeum</taxon>
    </lineage>
</organism>
<dbReference type="CDD" id="cd00354">
    <property type="entry name" value="FBPase"/>
    <property type="match status" value="1"/>
</dbReference>